<organism evidence="1 2">
    <name type="scientific">Vandammella animalimorsus</name>
    <dbReference type="NCBI Taxonomy" id="2029117"/>
    <lineage>
        <taxon>Bacteria</taxon>
        <taxon>Pseudomonadati</taxon>
        <taxon>Pseudomonadota</taxon>
        <taxon>Betaproteobacteria</taxon>
        <taxon>Burkholderiales</taxon>
        <taxon>Comamonadaceae</taxon>
        <taxon>Vandammella</taxon>
    </lineage>
</organism>
<dbReference type="AlphaFoldDB" id="A0A2A2AN45"/>
<name>A0A2A2AN45_9BURK</name>
<evidence type="ECO:0000313" key="1">
    <source>
        <dbReference type="EMBL" id="PAT39158.1"/>
    </source>
</evidence>
<dbReference type="EMBL" id="NSJD01000022">
    <property type="protein sequence ID" value="PAT39158.1"/>
    <property type="molecule type" value="Genomic_DNA"/>
</dbReference>
<protein>
    <submittedName>
        <fullName evidence="1">Uncharacterized protein</fullName>
    </submittedName>
</protein>
<sequence>MTITIHPARIGHLRMRHGRILTGQISATVRERDPASGTVQPRVARVDATDPVSGRIVGWAWSDARTGAYRITGLQAGYAYSLMARHPAGAFAPAAADQVIAQEATP</sequence>
<dbReference type="RefSeq" id="WP_095557556.1">
    <property type="nucleotide sequence ID" value="NZ_NSJD01000022.1"/>
</dbReference>
<reference evidence="1 2" key="1">
    <citation type="submission" date="2017-08" db="EMBL/GenBank/DDBJ databases">
        <title>WGS of Clinical strains of the CDC Group NO-1 linked to zoonotic infections in humans.</title>
        <authorList>
            <person name="Bernier A.-M."/>
            <person name="Bernard K."/>
        </authorList>
    </citation>
    <scope>NUCLEOTIDE SEQUENCE [LARGE SCALE GENOMIC DNA]</scope>
    <source>
        <strain evidence="1 2">NML79-0751</strain>
    </source>
</reference>
<accession>A0A2A2AN45</accession>
<evidence type="ECO:0000313" key="2">
    <source>
        <dbReference type="Proteomes" id="UP000218644"/>
    </source>
</evidence>
<gene>
    <name evidence="1" type="ORF">CK623_11385</name>
</gene>
<dbReference type="Proteomes" id="UP000218644">
    <property type="component" value="Unassembled WGS sequence"/>
</dbReference>
<proteinExistence type="predicted"/>
<comment type="caution">
    <text evidence="1">The sequence shown here is derived from an EMBL/GenBank/DDBJ whole genome shotgun (WGS) entry which is preliminary data.</text>
</comment>